<gene>
    <name evidence="2" type="ORF">ACKI18_06485</name>
</gene>
<dbReference type="Gene3D" id="3.30.70.100">
    <property type="match status" value="2"/>
</dbReference>
<keyword evidence="2" id="KW-0503">Monooxygenase</keyword>
<proteinExistence type="predicted"/>
<dbReference type="GO" id="GO:0004497">
    <property type="term" value="F:monooxygenase activity"/>
    <property type="evidence" value="ECO:0007669"/>
    <property type="project" value="UniProtKB-KW"/>
</dbReference>
<organism evidence="2 3">
    <name type="scientific">Streptomyces niveiscabiei</name>
    <dbReference type="NCBI Taxonomy" id="164115"/>
    <lineage>
        <taxon>Bacteria</taxon>
        <taxon>Bacillati</taxon>
        <taxon>Actinomycetota</taxon>
        <taxon>Actinomycetes</taxon>
        <taxon>Kitasatosporales</taxon>
        <taxon>Streptomycetaceae</taxon>
        <taxon>Streptomyces</taxon>
    </lineage>
</organism>
<dbReference type="RefSeq" id="WP_409120710.1">
    <property type="nucleotide sequence ID" value="NZ_JBJVNI010000003.1"/>
</dbReference>
<keyword evidence="3" id="KW-1185">Reference proteome</keyword>
<name>A0ABW9HJW5_9ACTN</name>
<sequence length="232" mass="26518">MPLIRPDDGYLTVFNLFETDTRPLQDDVLDAMRDIIDHADYPGWISSTLHSGVDEPGTVNYIQWRSAADLQARYEGQKFQQKTVPLFHKLARTVRLLKTELAFTQHHPALGDGIEISPERDDYTVVIVLDTRPEDQKNLLETLAKPDEWITTVPGYRSHTYFRGVDGTFIVNYAQWDGKEAYDAFHTLPEEQRPADIRTGRERARSLVTGRQANTYRVTHSRSARSVKDASA</sequence>
<evidence type="ECO:0000313" key="3">
    <source>
        <dbReference type="Proteomes" id="UP001631957"/>
    </source>
</evidence>
<protein>
    <submittedName>
        <fullName evidence="2">Antibiotic biosynthesis monooxygenase</fullName>
    </submittedName>
</protein>
<dbReference type="Proteomes" id="UP001631957">
    <property type="component" value="Unassembled WGS sequence"/>
</dbReference>
<dbReference type="PROSITE" id="PS51725">
    <property type="entry name" value="ABM"/>
    <property type="match status" value="1"/>
</dbReference>
<accession>A0ABW9HJW5</accession>
<keyword evidence="2" id="KW-0560">Oxidoreductase</keyword>
<evidence type="ECO:0000313" key="2">
    <source>
        <dbReference type="EMBL" id="MFM9608354.1"/>
    </source>
</evidence>
<evidence type="ECO:0000259" key="1">
    <source>
        <dbReference type="PROSITE" id="PS51725"/>
    </source>
</evidence>
<dbReference type="SUPFAM" id="SSF54909">
    <property type="entry name" value="Dimeric alpha+beta barrel"/>
    <property type="match status" value="2"/>
</dbReference>
<reference evidence="2 3" key="1">
    <citation type="submission" date="2024-12" db="EMBL/GenBank/DDBJ databases">
        <title>Forecasting of Potato common scab and diversities of Pathogenic streptomyces spp. in china.</title>
        <authorList>
            <person name="Handique U."/>
            <person name="Wu J."/>
        </authorList>
    </citation>
    <scope>NUCLEOTIDE SEQUENCE [LARGE SCALE GENOMIC DNA]</scope>
    <source>
        <strain evidence="2 3">ZRIMU1530</strain>
    </source>
</reference>
<feature type="domain" description="ABM" evidence="1">
    <location>
        <begin position="123"/>
        <end position="216"/>
    </location>
</feature>
<dbReference type="Pfam" id="PF03992">
    <property type="entry name" value="ABM"/>
    <property type="match status" value="1"/>
</dbReference>
<dbReference type="InterPro" id="IPR007138">
    <property type="entry name" value="ABM_dom"/>
</dbReference>
<dbReference type="EMBL" id="JBJVNI010000003">
    <property type="protein sequence ID" value="MFM9608354.1"/>
    <property type="molecule type" value="Genomic_DNA"/>
</dbReference>
<dbReference type="InterPro" id="IPR011008">
    <property type="entry name" value="Dimeric_a/b-barrel"/>
</dbReference>
<comment type="caution">
    <text evidence="2">The sequence shown here is derived from an EMBL/GenBank/DDBJ whole genome shotgun (WGS) entry which is preliminary data.</text>
</comment>